<dbReference type="Proteomes" id="UP000322699">
    <property type="component" value="Unassembled WGS sequence"/>
</dbReference>
<dbReference type="AlphaFoldDB" id="A0A5B1CET3"/>
<name>A0A5B1CET3_9BACT</name>
<sequence>MPQEEPNAPIRKTRFNKGTVSYHWKLNVDVREEAAIERLKPIEFRRRVVAGSFPQFNCLSEAVAGLQFIQADPIRSPARAQDLMLRQRIEGYQAGDLERQSPDIDVEEGYLFAYGFMTPQVWDDVRQRPLKKKLSKLERDVLAAVADMEEAHPRGLDDRFAKKSVTNVWGGKSQQTKQVLDKLHHHGYLRVCRRENGIRVYQFVGKPDEESTDPSELYRRLALTTANVFGPTTKRFLLSELRSHNHVLPSRADRSAAIDALVDTGQLTEIEVDGVTYLWQSSSWQSDDIQDRVRILAPFDPLVRDRDRFEKLWGWTYRFEAYVPAAKRVRGYYAMPVLWRDQVIGWANATVVDDRLKIEVGFVNKRPRAKAFRLAAEKEIIAMADFLNLEVGSIAF</sequence>
<gene>
    <name evidence="1" type="ORF">LF1_04640</name>
</gene>
<evidence type="ECO:0000313" key="2">
    <source>
        <dbReference type="Proteomes" id="UP000322699"/>
    </source>
</evidence>
<dbReference type="InterPro" id="IPR009351">
    <property type="entry name" value="AlkZ-like"/>
</dbReference>
<dbReference type="RefSeq" id="WP_084422406.1">
    <property type="nucleotide sequence ID" value="NZ_LWSK01000014.1"/>
</dbReference>
<dbReference type="OrthoDB" id="9787207at2"/>
<dbReference type="PANTHER" id="PTHR30528">
    <property type="entry name" value="CYTOPLASMIC PROTEIN"/>
    <property type="match status" value="1"/>
</dbReference>
<organism evidence="1 2">
    <name type="scientific">Rubripirellula obstinata</name>
    <dbReference type="NCBI Taxonomy" id="406547"/>
    <lineage>
        <taxon>Bacteria</taxon>
        <taxon>Pseudomonadati</taxon>
        <taxon>Planctomycetota</taxon>
        <taxon>Planctomycetia</taxon>
        <taxon>Pirellulales</taxon>
        <taxon>Pirellulaceae</taxon>
        <taxon>Rubripirellula</taxon>
    </lineage>
</organism>
<accession>A0A5B1CET3</accession>
<keyword evidence="2" id="KW-1185">Reference proteome</keyword>
<dbReference type="PANTHER" id="PTHR30528:SF0">
    <property type="entry name" value="CYTOPLASMIC PROTEIN"/>
    <property type="match status" value="1"/>
</dbReference>
<proteinExistence type="predicted"/>
<reference evidence="1 2" key="1">
    <citation type="submission" date="2019-08" db="EMBL/GenBank/DDBJ databases">
        <title>Deep-cultivation of Planctomycetes and their phenomic and genomic characterization uncovers novel biology.</title>
        <authorList>
            <person name="Wiegand S."/>
            <person name="Jogler M."/>
            <person name="Boedeker C."/>
            <person name="Pinto D."/>
            <person name="Vollmers J."/>
            <person name="Rivas-Marin E."/>
            <person name="Kohn T."/>
            <person name="Peeters S.H."/>
            <person name="Heuer A."/>
            <person name="Rast P."/>
            <person name="Oberbeckmann S."/>
            <person name="Bunk B."/>
            <person name="Jeske O."/>
            <person name="Meyerdierks A."/>
            <person name="Storesund J.E."/>
            <person name="Kallscheuer N."/>
            <person name="Luecker S."/>
            <person name="Lage O.M."/>
            <person name="Pohl T."/>
            <person name="Merkel B.J."/>
            <person name="Hornburger P."/>
            <person name="Mueller R.-W."/>
            <person name="Bruemmer F."/>
            <person name="Labrenz M."/>
            <person name="Spormann A.M."/>
            <person name="Op Den Camp H."/>
            <person name="Overmann J."/>
            <person name="Amann R."/>
            <person name="Jetten M.S.M."/>
            <person name="Mascher T."/>
            <person name="Medema M.H."/>
            <person name="Devos D.P."/>
            <person name="Kaster A.-K."/>
            <person name="Ovreas L."/>
            <person name="Rohde M."/>
            <person name="Galperin M.Y."/>
            <person name="Jogler C."/>
        </authorList>
    </citation>
    <scope>NUCLEOTIDE SEQUENCE [LARGE SCALE GENOMIC DNA]</scope>
    <source>
        <strain evidence="1 2">LF1</strain>
    </source>
</reference>
<protein>
    <recommendedName>
        <fullName evidence="3">Winged helix DNA-binding domain-containing protein</fullName>
    </recommendedName>
</protein>
<dbReference type="EMBL" id="VRLW01000001">
    <property type="protein sequence ID" value="KAA1257973.1"/>
    <property type="molecule type" value="Genomic_DNA"/>
</dbReference>
<comment type="caution">
    <text evidence="1">The sequence shown here is derived from an EMBL/GenBank/DDBJ whole genome shotgun (WGS) entry which is preliminary data.</text>
</comment>
<dbReference type="Pfam" id="PF06224">
    <property type="entry name" value="AlkZ-like"/>
    <property type="match status" value="1"/>
</dbReference>
<evidence type="ECO:0000313" key="1">
    <source>
        <dbReference type="EMBL" id="KAA1257973.1"/>
    </source>
</evidence>
<evidence type="ECO:0008006" key="3">
    <source>
        <dbReference type="Google" id="ProtNLM"/>
    </source>
</evidence>